<dbReference type="AlphaFoldDB" id="A0A9P6KYS2"/>
<protein>
    <submittedName>
        <fullName evidence="1">Uncharacterized protein</fullName>
    </submittedName>
</protein>
<reference evidence="1 2" key="1">
    <citation type="journal article" date="2020" name="Genome Biol. Evol.">
        <title>Comparative genomics of strictly vertically transmitted, feminizing microsporidia endosymbionts of amphipod crustaceans.</title>
        <authorList>
            <person name="Cormier A."/>
            <person name="Chebbi M.A."/>
            <person name="Giraud I."/>
            <person name="Wattier R."/>
            <person name="Teixeira M."/>
            <person name="Gilbert C."/>
            <person name="Rigaud T."/>
            <person name="Cordaux R."/>
        </authorList>
    </citation>
    <scope>NUCLEOTIDE SEQUENCE [LARGE SCALE GENOMIC DNA]</scope>
    <source>
        <strain evidence="1 2">Ou3-Ou53</strain>
    </source>
</reference>
<feature type="non-terminal residue" evidence="1">
    <location>
        <position position="1"/>
    </location>
</feature>
<evidence type="ECO:0000313" key="1">
    <source>
        <dbReference type="EMBL" id="KAF9762326.1"/>
    </source>
</evidence>
<name>A0A9P6KYS2_9MICR</name>
<accession>A0A9P6KYS2</accession>
<keyword evidence="2" id="KW-1185">Reference proteome</keyword>
<dbReference type="Proteomes" id="UP000740883">
    <property type="component" value="Unassembled WGS sequence"/>
</dbReference>
<proteinExistence type="predicted"/>
<dbReference type="OrthoDB" id="10369764at2759"/>
<sequence length="174" mass="20233">KSKKIRNHSLQECVSNDRAEIRVDTRIPTGVQVKYNKPDIFVLDKLRKEILIVEVGITSFDHLRSVEIEKKHKYDLLANHCGALYKYRTRIVPYVMTWNGLVTTYHRNYSKEINLDRRTEAYIQSKVLKMTLESLSMEARRGSIITDMTQKESTVSRSPIAQPLTTHLPNCENI</sequence>
<gene>
    <name evidence="1" type="ORF">NGRA_2093</name>
</gene>
<organism evidence="1 2">
    <name type="scientific">Nosema granulosis</name>
    <dbReference type="NCBI Taxonomy" id="83296"/>
    <lineage>
        <taxon>Eukaryota</taxon>
        <taxon>Fungi</taxon>
        <taxon>Fungi incertae sedis</taxon>
        <taxon>Microsporidia</taxon>
        <taxon>Nosematidae</taxon>
        <taxon>Nosema</taxon>
    </lineage>
</organism>
<dbReference type="EMBL" id="SBJO01000186">
    <property type="protein sequence ID" value="KAF9762326.1"/>
    <property type="molecule type" value="Genomic_DNA"/>
</dbReference>
<evidence type="ECO:0000313" key="2">
    <source>
        <dbReference type="Proteomes" id="UP000740883"/>
    </source>
</evidence>
<comment type="caution">
    <text evidence="1">The sequence shown here is derived from an EMBL/GenBank/DDBJ whole genome shotgun (WGS) entry which is preliminary data.</text>
</comment>